<protein>
    <submittedName>
        <fullName evidence="10">ATP synthase delta subunit</fullName>
    </submittedName>
</protein>
<keyword evidence="9" id="KW-0732">Signal</keyword>
<dbReference type="EMBL" id="AY267652">
    <property type="protein sequence ID" value="AAP79166.1"/>
    <property type="molecule type" value="mRNA"/>
</dbReference>
<reference evidence="10" key="1">
    <citation type="journal article" date="2003" name="Proc. Natl. Acad. Sci. U.S.A.">
        <title>Lateral gene transfer and the evolution of plastid-targeted proteins in the secondary plastid-containing alga Bigelowiella natans.</title>
        <authorList>
            <person name="Archibald J.M."/>
            <person name="Rogers M.B."/>
            <person name="Toop M."/>
            <person name="Ishida K."/>
            <person name="Keeling P.J."/>
        </authorList>
    </citation>
    <scope>NUCLEOTIDE SEQUENCE</scope>
    <source>
        <strain evidence="10">CCMP 621</strain>
    </source>
</reference>
<feature type="signal peptide" evidence="9">
    <location>
        <begin position="1"/>
        <end position="30"/>
    </location>
</feature>
<feature type="chain" id="PRO_5030176075" evidence="9">
    <location>
        <begin position="31"/>
        <end position="247"/>
    </location>
</feature>
<keyword evidence="8" id="KW-0066">ATP synthesis</keyword>
<evidence type="ECO:0000256" key="3">
    <source>
        <dbReference type="ARBA" id="ARBA00022448"/>
    </source>
</evidence>
<evidence type="ECO:0000256" key="2">
    <source>
        <dbReference type="ARBA" id="ARBA00007046"/>
    </source>
</evidence>
<evidence type="ECO:0000256" key="6">
    <source>
        <dbReference type="ARBA" id="ARBA00023078"/>
    </source>
</evidence>
<comment type="subcellular location">
    <subcellularLocation>
        <location evidence="1">Membrane</location>
    </subcellularLocation>
</comment>
<keyword evidence="3" id="KW-0813">Transport</keyword>
<dbReference type="PANTHER" id="PTHR11910">
    <property type="entry name" value="ATP SYNTHASE DELTA CHAIN"/>
    <property type="match status" value="1"/>
</dbReference>
<dbReference type="SUPFAM" id="SSF47928">
    <property type="entry name" value="N-terminal domain of the delta subunit of the F1F0-ATP synthase"/>
    <property type="match status" value="1"/>
</dbReference>
<sequence>MARKIVASLALNAFLALALVAFIACRSTNGHVGSAIVRTPTSTFSMPSIRTPMMGRNLRANAGKMREAVADEYGTGLAQMAKEEKIVDKVQNDLNVWVDVFKTEPQVRDFMYDPLSNVEEKKGLVNDVVKKAGMQGYTSNFLNLLLDMGRFDQLEEIAQVFEEEVMKMQDTKAVTVRTAVDLDDDAMFKIAEKVKQISGAQNIQMKQEVDDSLLAGFVIDMEGQQIDLSLKNELDTLRSEMMRPQAA</sequence>
<comment type="similarity">
    <text evidence="2">Belongs to the ATPase delta chain family.</text>
</comment>
<keyword evidence="6" id="KW-0793">Thylakoid</keyword>
<dbReference type="PRINTS" id="PR00125">
    <property type="entry name" value="ATPASEDELTA"/>
</dbReference>
<dbReference type="GO" id="GO:0016020">
    <property type="term" value="C:membrane"/>
    <property type="evidence" value="ECO:0007669"/>
    <property type="project" value="UniProtKB-SubCell"/>
</dbReference>
<evidence type="ECO:0000256" key="1">
    <source>
        <dbReference type="ARBA" id="ARBA00004370"/>
    </source>
</evidence>
<dbReference type="NCBIfam" id="TIGR01145">
    <property type="entry name" value="ATP_synt_delta"/>
    <property type="match status" value="1"/>
</dbReference>
<dbReference type="OMA" id="FPIRINN"/>
<keyword evidence="5" id="KW-0406">Ion transport</keyword>
<evidence type="ECO:0000256" key="5">
    <source>
        <dbReference type="ARBA" id="ARBA00023065"/>
    </source>
</evidence>
<dbReference type="AlphaFoldDB" id="Q7XYM8"/>
<dbReference type="HAMAP" id="MF_01416">
    <property type="entry name" value="ATP_synth_delta_bact"/>
    <property type="match status" value="1"/>
</dbReference>
<dbReference type="PROSITE" id="PS51257">
    <property type="entry name" value="PROKAR_LIPOPROTEIN"/>
    <property type="match status" value="1"/>
</dbReference>
<proteinExistence type="evidence at transcript level"/>
<dbReference type="Pfam" id="PF00213">
    <property type="entry name" value="OSCP"/>
    <property type="match status" value="1"/>
</dbReference>
<evidence type="ECO:0000256" key="7">
    <source>
        <dbReference type="ARBA" id="ARBA00023136"/>
    </source>
</evidence>
<dbReference type="Gene3D" id="1.10.520.20">
    <property type="entry name" value="N-terminal domain of the delta subunit of the F1F0-ATP synthase"/>
    <property type="match status" value="1"/>
</dbReference>
<dbReference type="GO" id="GO:0046933">
    <property type="term" value="F:proton-transporting ATP synthase activity, rotational mechanism"/>
    <property type="evidence" value="ECO:0007669"/>
    <property type="project" value="InterPro"/>
</dbReference>
<keyword evidence="7" id="KW-0472">Membrane</keyword>
<dbReference type="InterPro" id="IPR000711">
    <property type="entry name" value="ATPase_OSCP/dsu"/>
</dbReference>
<dbReference type="HOGENOM" id="CLU_085114_4_1_1"/>
<accession>Q7XYM8</accession>
<evidence type="ECO:0000256" key="9">
    <source>
        <dbReference type="SAM" id="SignalP"/>
    </source>
</evidence>
<keyword evidence="4" id="KW-0375">Hydrogen ion transport</keyword>
<dbReference type="InterPro" id="IPR026015">
    <property type="entry name" value="ATP_synth_OSCP/delta_N_sf"/>
</dbReference>
<evidence type="ECO:0000313" key="10">
    <source>
        <dbReference type="EMBL" id="AAP79166.1"/>
    </source>
</evidence>
<organism evidence="10">
    <name type="scientific">Bigelowiella natans</name>
    <name type="common">Pedinomonas minutissima</name>
    <name type="synonym">Chlorarachnion sp. (strain CCMP621)</name>
    <dbReference type="NCBI Taxonomy" id="227086"/>
    <lineage>
        <taxon>Eukaryota</taxon>
        <taxon>Sar</taxon>
        <taxon>Rhizaria</taxon>
        <taxon>Cercozoa</taxon>
        <taxon>Chlorarachniophyceae</taxon>
        <taxon>Bigelowiella</taxon>
    </lineage>
</organism>
<evidence type="ECO:0000256" key="8">
    <source>
        <dbReference type="ARBA" id="ARBA00023310"/>
    </source>
</evidence>
<evidence type="ECO:0000256" key="4">
    <source>
        <dbReference type="ARBA" id="ARBA00022781"/>
    </source>
</evidence>
<name>Q7XYM8_BIGNA</name>